<dbReference type="InterPro" id="IPR000438">
    <property type="entry name" value="Acetyl_CoA_COase_Trfase_b_su"/>
</dbReference>
<dbReference type="RefSeq" id="WP_358137518.1">
    <property type="nucleotide sequence ID" value="NZ_JBFALK010000016.1"/>
</dbReference>
<keyword evidence="13" id="KW-0863">Zinc-finger</keyword>
<keyword evidence="9" id="KW-0963">Cytoplasm</keyword>
<keyword evidence="12" id="KW-0547">Nucleotide-binding</keyword>
<evidence type="ECO:0000313" key="23">
    <source>
        <dbReference type="Proteomes" id="UP001551675"/>
    </source>
</evidence>
<keyword evidence="16" id="KW-0443">Lipid metabolism</keyword>
<evidence type="ECO:0000259" key="20">
    <source>
        <dbReference type="PROSITE" id="PS50980"/>
    </source>
</evidence>
<evidence type="ECO:0000256" key="17">
    <source>
        <dbReference type="ARBA" id="ARBA00023160"/>
    </source>
</evidence>
<dbReference type="InterPro" id="IPR029045">
    <property type="entry name" value="ClpP/crotonase-like_dom_sf"/>
</dbReference>
<dbReference type="PRINTS" id="PR01070">
    <property type="entry name" value="ACCCTRFRASEB"/>
</dbReference>
<evidence type="ECO:0000256" key="19">
    <source>
        <dbReference type="ARBA" id="ARBA00049152"/>
    </source>
</evidence>
<dbReference type="GO" id="GO:0016740">
    <property type="term" value="F:transferase activity"/>
    <property type="evidence" value="ECO:0007669"/>
    <property type="project" value="UniProtKB-KW"/>
</dbReference>
<organism evidence="22 23">
    <name type="scientific">Microtetraspora glauca</name>
    <dbReference type="NCBI Taxonomy" id="1996"/>
    <lineage>
        <taxon>Bacteria</taxon>
        <taxon>Bacillati</taxon>
        <taxon>Actinomycetota</taxon>
        <taxon>Actinomycetes</taxon>
        <taxon>Streptosporangiales</taxon>
        <taxon>Streptosporangiaceae</taxon>
        <taxon>Microtetraspora</taxon>
    </lineage>
</organism>
<comment type="subunit">
    <text evidence="6">Acetyl-CoA carboxylase is a heterotetramer composed of biotin carboxyl carrier protein (AccB), biotin carboxylase (AccC) and two subunits of ACCase subunit beta/alpha.</text>
</comment>
<evidence type="ECO:0000256" key="16">
    <source>
        <dbReference type="ARBA" id="ARBA00023098"/>
    </source>
</evidence>
<feature type="domain" description="CoA carboxyltransferase N-terminal" evidence="20">
    <location>
        <begin position="1"/>
        <end position="228"/>
    </location>
</feature>
<evidence type="ECO:0000256" key="3">
    <source>
        <dbReference type="ARBA" id="ARBA00004956"/>
    </source>
</evidence>
<keyword evidence="13" id="KW-0479">Metal-binding</keyword>
<evidence type="ECO:0000256" key="5">
    <source>
        <dbReference type="ARBA" id="ARBA00010284"/>
    </source>
</evidence>
<evidence type="ECO:0000256" key="18">
    <source>
        <dbReference type="ARBA" id="ARBA00025280"/>
    </source>
</evidence>
<evidence type="ECO:0000256" key="6">
    <source>
        <dbReference type="ARBA" id="ARBA00011664"/>
    </source>
</evidence>
<evidence type="ECO:0000256" key="12">
    <source>
        <dbReference type="ARBA" id="ARBA00022741"/>
    </source>
</evidence>
<evidence type="ECO:0000256" key="14">
    <source>
        <dbReference type="ARBA" id="ARBA00022832"/>
    </source>
</evidence>
<evidence type="ECO:0000256" key="7">
    <source>
        <dbReference type="ARBA" id="ARBA00011883"/>
    </source>
</evidence>
<name>A0ABV3GLB1_MICGL</name>
<evidence type="ECO:0000313" key="22">
    <source>
        <dbReference type="EMBL" id="MEV0972420.1"/>
    </source>
</evidence>
<keyword evidence="13" id="KW-0862">Zinc</keyword>
<dbReference type="PANTHER" id="PTHR42853">
    <property type="entry name" value="ACETYL-COENZYME A CARBOXYLASE CARBOXYL TRANSFERASE SUBUNIT ALPHA"/>
    <property type="match status" value="1"/>
</dbReference>
<dbReference type="Pfam" id="PF03255">
    <property type="entry name" value="ACCA"/>
    <property type="match status" value="1"/>
</dbReference>
<evidence type="ECO:0000256" key="11">
    <source>
        <dbReference type="ARBA" id="ARBA00022679"/>
    </source>
</evidence>
<protein>
    <recommendedName>
        <fullName evidence="8">Acetyl-coenzyme A carboxylase carboxyl transferase subunits beta/alpha</fullName>
        <ecNumber evidence="7">2.1.3.15</ecNumber>
    </recommendedName>
</protein>
<keyword evidence="14" id="KW-0276">Fatty acid metabolism</keyword>
<comment type="pathway">
    <text evidence="3">Lipid metabolism; malonyl-CoA biosynthesis; malonyl-CoA from acetyl-CoA: step 1/1.</text>
</comment>
<evidence type="ECO:0000256" key="10">
    <source>
        <dbReference type="ARBA" id="ARBA00022516"/>
    </source>
</evidence>
<dbReference type="PROSITE" id="PS50980">
    <property type="entry name" value="COA_CT_NTER"/>
    <property type="match status" value="1"/>
</dbReference>
<keyword evidence="17" id="KW-0275">Fatty acid biosynthesis</keyword>
<reference evidence="22 23" key="1">
    <citation type="submission" date="2024-06" db="EMBL/GenBank/DDBJ databases">
        <title>The Natural Products Discovery Center: Release of the First 8490 Sequenced Strains for Exploring Actinobacteria Biosynthetic Diversity.</title>
        <authorList>
            <person name="Kalkreuter E."/>
            <person name="Kautsar S.A."/>
            <person name="Yang D."/>
            <person name="Bader C.D."/>
            <person name="Teijaro C.N."/>
            <person name="Fluegel L."/>
            <person name="Davis C.M."/>
            <person name="Simpson J.R."/>
            <person name="Lauterbach L."/>
            <person name="Steele A.D."/>
            <person name="Gui C."/>
            <person name="Meng S."/>
            <person name="Li G."/>
            <person name="Viehrig K."/>
            <person name="Ye F."/>
            <person name="Su P."/>
            <person name="Kiefer A.F."/>
            <person name="Nichols A."/>
            <person name="Cepeda A.J."/>
            <person name="Yan W."/>
            <person name="Fan B."/>
            <person name="Jiang Y."/>
            <person name="Adhikari A."/>
            <person name="Zheng C.-J."/>
            <person name="Schuster L."/>
            <person name="Cowan T.M."/>
            <person name="Smanski M.J."/>
            <person name="Chevrette M.G."/>
            <person name="De Carvalho L.P.S."/>
            <person name="Shen B."/>
        </authorList>
    </citation>
    <scope>NUCLEOTIDE SEQUENCE [LARGE SCALE GENOMIC DNA]</scope>
    <source>
        <strain evidence="22 23">NPDC050100</strain>
    </source>
</reference>
<comment type="caution">
    <text evidence="22">The sequence shown here is derived from an EMBL/GenBank/DDBJ whole genome shotgun (WGS) entry which is preliminary data.</text>
</comment>
<dbReference type="EMBL" id="JBFALK010000016">
    <property type="protein sequence ID" value="MEV0972420.1"/>
    <property type="molecule type" value="Genomic_DNA"/>
</dbReference>
<evidence type="ECO:0000256" key="9">
    <source>
        <dbReference type="ARBA" id="ARBA00022490"/>
    </source>
</evidence>
<dbReference type="InterPro" id="IPR011763">
    <property type="entry name" value="COA_CT_C"/>
</dbReference>
<gene>
    <name evidence="22" type="ORF">AB0I59_27780</name>
</gene>
<feature type="domain" description="CoA carboxyltransferase C-terminal" evidence="21">
    <location>
        <begin position="224"/>
        <end position="452"/>
    </location>
</feature>
<evidence type="ECO:0000256" key="2">
    <source>
        <dbReference type="ARBA" id="ARBA00004496"/>
    </source>
</evidence>
<evidence type="ECO:0000256" key="8">
    <source>
        <dbReference type="ARBA" id="ARBA00018312"/>
    </source>
</evidence>
<evidence type="ECO:0000256" key="13">
    <source>
        <dbReference type="ARBA" id="ARBA00022771"/>
    </source>
</evidence>
<accession>A0ABV3GLB1</accession>
<comment type="function">
    <text evidence="18">Component of the acetyl coenzyme A carboxylase (ACC) complex. Biotin carboxylase (BC) catalyzes the carboxylation of biotin on its carrier protein (BCCP) and then the CO(2) group is transferred by the transcarboxylase to acetyl-CoA to form malonyl-CoA.</text>
</comment>
<comment type="cofactor">
    <cofactor evidence="1">
        <name>Zn(2+)</name>
        <dbReference type="ChEBI" id="CHEBI:29105"/>
    </cofactor>
</comment>
<dbReference type="InterPro" id="IPR011762">
    <property type="entry name" value="COA_CT_N"/>
</dbReference>
<dbReference type="SUPFAM" id="SSF52096">
    <property type="entry name" value="ClpP/crotonase"/>
    <property type="match status" value="2"/>
</dbReference>
<dbReference type="PANTHER" id="PTHR42853:SF3">
    <property type="entry name" value="ACETYL-COENZYME A CARBOXYLASE CARBOXYL TRANSFERASE SUBUNIT ALPHA, CHLOROPLASTIC"/>
    <property type="match status" value="1"/>
</dbReference>
<dbReference type="InterPro" id="IPR001095">
    <property type="entry name" value="Acetyl_CoA_COase_a_su"/>
</dbReference>
<dbReference type="Gene3D" id="3.90.226.10">
    <property type="entry name" value="2-enoyl-CoA Hydratase, Chain A, domain 1"/>
    <property type="match status" value="2"/>
</dbReference>
<keyword evidence="15" id="KW-0067">ATP-binding</keyword>
<keyword evidence="10" id="KW-0444">Lipid biosynthesis</keyword>
<keyword evidence="11 22" id="KW-0808">Transferase</keyword>
<evidence type="ECO:0000256" key="15">
    <source>
        <dbReference type="ARBA" id="ARBA00022840"/>
    </source>
</evidence>
<proteinExistence type="inferred from homology"/>
<evidence type="ECO:0000259" key="21">
    <source>
        <dbReference type="PROSITE" id="PS50989"/>
    </source>
</evidence>
<comment type="similarity">
    <text evidence="5">In the N-terminal section; belongs to the AccD/PCCB family.</text>
</comment>
<evidence type="ECO:0000256" key="4">
    <source>
        <dbReference type="ARBA" id="ARBA00006276"/>
    </source>
</evidence>
<comment type="similarity">
    <text evidence="4">In the C-terminal section; belongs to the AccA family.</text>
</comment>
<evidence type="ECO:0000256" key="1">
    <source>
        <dbReference type="ARBA" id="ARBA00001947"/>
    </source>
</evidence>
<dbReference type="EC" id="2.1.3.15" evidence="7"/>
<dbReference type="Proteomes" id="UP001551675">
    <property type="component" value="Unassembled WGS sequence"/>
</dbReference>
<keyword evidence="23" id="KW-1185">Reference proteome</keyword>
<comment type="catalytic activity">
    <reaction evidence="19">
        <text>N(6)-carboxybiotinyl-L-lysyl-[protein] + acetyl-CoA = N(6)-biotinyl-L-lysyl-[protein] + malonyl-CoA</text>
        <dbReference type="Rhea" id="RHEA:54728"/>
        <dbReference type="Rhea" id="RHEA-COMP:10505"/>
        <dbReference type="Rhea" id="RHEA-COMP:10506"/>
        <dbReference type="ChEBI" id="CHEBI:57288"/>
        <dbReference type="ChEBI" id="CHEBI:57384"/>
        <dbReference type="ChEBI" id="CHEBI:83144"/>
        <dbReference type="ChEBI" id="CHEBI:83145"/>
        <dbReference type="EC" id="2.1.3.15"/>
    </reaction>
</comment>
<sequence>MTTEPLAPAQAVASVVAAWDDALRSTDPLDFPGYTTPASSEESVRTALVEFGGRPAVWIDCDFRRVGGTMGAVAGERIVRAFDRATQMGVPVVETISTGGARLQEGMLSLLQMPRTVSAAARHAAAGLRSAAYLRSPATGGVFASFVSVADLRAAEPEATIGFGGPRVVAEVTGAYPPPTSHTAESALRHGLIDAIVDPSRCWDWLAAAVGVITAGPLVPPPGRPHGPDATARPEDPYEHLLRARGSGRPSGLEWAAWLTDEWVEIGGSDPAVRAGLAAVDGRRVVVVAMDRFAGAFRPGAPGPGAYRLAQRAVRLADRLGLPVLTLVDTPGAEPSPESEAGGLAGEIARTLLALAELASPSVSVIVGEGGSGGAVALAHTDQLFVLDGAVFSVIGPEAGAAILYRDPARVPELTRSLRLTPDELLRLRVVDRVLPEDVASVRAAVTEALAQARAGTKDSRPHLATAAAVANQ</sequence>
<dbReference type="PROSITE" id="PS50989">
    <property type="entry name" value="COA_CT_CTER"/>
    <property type="match status" value="1"/>
</dbReference>
<comment type="subcellular location">
    <subcellularLocation>
        <location evidence="2">Cytoplasm</location>
    </subcellularLocation>
</comment>